<dbReference type="RefSeq" id="WP_188496549.1">
    <property type="nucleotide sequence ID" value="NZ_BMFV01000007.1"/>
</dbReference>
<dbReference type="Gene3D" id="1.10.3720.10">
    <property type="entry name" value="MetI-like"/>
    <property type="match status" value="1"/>
</dbReference>
<dbReference type="SUPFAM" id="SSF161098">
    <property type="entry name" value="MetI-like"/>
    <property type="match status" value="1"/>
</dbReference>
<dbReference type="EMBL" id="BMFV01000007">
    <property type="protein sequence ID" value="GGH78698.1"/>
    <property type="molecule type" value="Genomic_DNA"/>
</dbReference>
<dbReference type="InterPro" id="IPR000515">
    <property type="entry name" value="MetI-like"/>
</dbReference>
<sequence length="304" mass="34374">MQKMSPSKKREALSFYLLISPWLLVFFALGLLPLLWGLYLACTNYTGFNFNQLHWVGLSNFSTVFHDDDAISSLFRTIILSIVIVPLSTAIGFLLAVLLNNKIKGLPFFRTVFYLPSVFPVIAAGLMWQVMYGRQDGVINIILGYLGIHPINWMGYNLAQTSLVLMMLWGSGGALMIYLAGLKNVPQSLYESAAIDGAGSFQKFWKITIPLTTPVIFYNVIMGIIGSLQMFAQPMLLTPGASWNTVPLQPIYLYVVNAWIQIFTNNRYSYGLALLWVLFIVVFILSLIVFFTSRYWVYYESGEE</sequence>
<feature type="transmembrane region" description="Helical" evidence="7">
    <location>
        <begin position="268"/>
        <end position="291"/>
    </location>
</feature>
<accession>A0A8J2ZUM7</accession>
<feature type="transmembrane region" description="Helical" evidence="7">
    <location>
        <begin position="78"/>
        <end position="99"/>
    </location>
</feature>
<keyword evidence="5 7" id="KW-1133">Transmembrane helix</keyword>
<keyword evidence="2 7" id="KW-0813">Transport</keyword>
<dbReference type="PANTHER" id="PTHR30193">
    <property type="entry name" value="ABC TRANSPORTER PERMEASE PROTEIN"/>
    <property type="match status" value="1"/>
</dbReference>
<evidence type="ECO:0000256" key="6">
    <source>
        <dbReference type="ARBA" id="ARBA00023136"/>
    </source>
</evidence>
<dbReference type="PROSITE" id="PS50928">
    <property type="entry name" value="ABC_TM1"/>
    <property type="match status" value="1"/>
</dbReference>
<evidence type="ECO:0000256" key="3">
    <source>
        <dbReference type="ARBA" id="ARBA00022475"/>
    </source>
</evidence>
<evidence type="ECO:0000256" key="4">
    <source>
        <dbReference type="ARBA" id="ARBA00022692"/>
    </source>
</evidence>
<keyword evidence="4 7" id="KW-0812">Transmembrane</keyword>
<dbReference type="PANTHER" id="PTHR30193:SF1">
    <property type="entry name" value="ABC TRANSPORTER PERMEASE PROTEIN YESP-RELATED"/>
    <property type="match status" value="1"/>
</dbReference>
<dbReference type="Proteomes" id="UP000656813">
    <property type="component" value="Unassembled WGS sequence"/>
</dbReference>
<gene>
    <name evidence="9" type="ORF">GCM10007096_12520</name>
</gene>
<feature type="domain" description="ABC transmembrane type-1" evidence="8">
    <location>
        <begin position="74"/>
        <end position="289"/>
    </location>
</feature>
<evidence type="ECO:0000313" key="9">
    <source>
        <dbReference type="EMBL" id="GGH78698.1"/>
    </source>
</evidence>
<organism evidence="9 10">
    <name type="scientific">Pullulanibacillus pueri</name>
    <dbReference type="NCBI Taxonomy" id="1437324"/>
    <lineage>
        <taxon>Bacteria</taxon>
        <taxon>Bacillati</taxon>
        <taxon>Bacillota</taxon>
        <taxon>Bacilli</taxon>
        <taxon>Bacillales</taxon>
        <taxon>Sporolactobacillaceae</taxon>
        <taxon>Pullulanibacillus</taxon>
    </lineage>
</organism>
<proteinExistence type="inferred from homology"/>
<evidence type="ECO:0000256" key="2">
    <source>
        <dbReference type="ARBA" id="ARBA00022448"/>
    </source>
</evidence>
<keyword evidence="10" id="KW-1185">Reference proteome</keyword>
<evidence type="ECO:0000256" key="1">
    <source>
        <dbReference type="ARBA" id="ARBA00004651"/>
    </source>
</evidence>
<evidence type="ECO:0000313" key="10">
    <source>
        <dbReference type="Proteomes" id="UP000656813"/>
    </source>
</evidence>
<evidence type="ECO:0000259" key="8">
    <source>
        <dbReference type="PROSITE" id="PS50928"/>
    </source>
</evidence>
<feature type="transmembrane region" description="Helical" evidence="7">
    <location>
        <begin position="111"/>
        <end position="131"/>
    </location>
</feature>
<dbReference type="AlphaFoldDB" id="A0A8J2ZUM7"/>
<comment type="similarity">
    <text evidence="7">Belongs to the binding-protein-dependent transport system permease family.</text>
</comment>
<keyword evidence="3" id="KW-1003">Cell membrane</keyword>
<dbReference type="InterPro" id="IPR035906">
    <property type="entry name" value="MetI-like_sf"/>
</dbReference>
<evidence type="ECO:0000256" key="7">
    <source>
        <dbReference type="RuleBase" id="RU363032"/>
    </source>
</evidence>
<feature type="transmembrane region" description="Helical" evidence="7">
    <location>
        <begin position="215"/>
        <end position="232"/>
    </location>
</feature>
<dbReference type="GO" id="GO:0005886">
    <property type="term" value="C:plasma membrane"/>
    <property type="evidence" value="ECO:0007669"/>
    <property type="project" value="UniProtKB-SubCell"/>
</dbReference>
<dbReference type="InterPro" id="IPR051393">
    <property type="entry name" value="ABC_transporter_permease"/>
</dbReference>
<reference evidence="9" key="1">
    <citation type="journal article" date="2014" name="Int. J. Syst. Evol. Microbiol.">
        <title>Complete genome sequence of Corynebacterium casei LMG S-19264T (=DSM 44701T), isolated from a smear-ripened cheese.</title>
        <authorList>
            <consortium name="US DOE Joint Genome Institute (JGI-PGF)"/>
            <person name="Walter F."/>
            <person name="Albersmeier A."/>
            <person name="Kalinowski J."/>
            <person name="Ruckert C."/>
        </authorList>
    </citation>
    <scope>NUCLEOTIDE SEQUENCE</scope>
    <source>
        <strain evidence="9">CGMCC 1.12777</strain>
    </source>
</reference>
<protein>
    <submittedName>
        <fullName evidence="9">Spermidine/putrescine ABC transporter permease</fullName>
    </submittedName>
</protein>
<dbReference type="CDD" id="cd06261">
    <property type="entry name" value="TM_PBP2"/>
    <property type="match status" value="1"/>
</dbReference>
<dbReference type="GO" id="GO:0055085">
    <property type="term" value="P:transmembrane transport"/>
    <property type="evidence" value="ECO:0007669"/>
    <property type="project" value="InterPro"/>
</dbReference>
<keyword evidence="6 7" id="KW-0472">Membrane</keyword>
<name>A0A8J2ZUM7_9BACL</name>
<dbReference type="Pfam" id="PF00528">
    <property type="entry name" value="BPD_transp_1"/>
    <property type="match status" value="1"/>
</dbReference>
<feature type="transmembrane region" description="Helical" evidence="7">
    <location>
        <begin position="163"/>
        <end position="181"/>
    </location>
</feature>
<comment type="caution">
    <text evidence="9">The sequence shown here is derived from an EMBL/GenBank/DDBJ whole genome shotgun (WGS) entry which is preliminary data.</text>
</comment>
<reference evidence="9" key="2">
    <citation type="submission" date="2020-09" db="EMBL/GenBank/DDBJ databases">
        <authorList>
            <person name="Sun Q."/>
            <person name="Zhou Y."/>
        </authorList>
    </citation>
    <scope>NUCLEOTIDE SEQUENCE</scope>
    <source>
        <strain evidence="9">CGMCC 1.12777</strain>
    </source>
</reference>
<comment type="subcellular location">
    <subcellularLocation>
        <location evidence="1 7">Cell membrane</location>
        <topology evidence="1 7">Multi-pass membrane protein</topology>
    </subcellularLocation>
</comment>
<evidence type="ECO:0000256" key="5">
    <source>
        <dbReference type="ARBA" id="ARBA00022989"/>
    </source>
</evidence>
<feature type="transmembrane region" description="Helical" evidence="7">
    <location>
        <begin position="244"/>
        <end position="262"/>
    </location>
</feature>
<feature type="transmembrane region" description="Helical" evidence="7">
    <location>
        <begin position="12"/>
        <end position="36"/>
    </location>
</feature>